<reference evidence="5 6" key="1">
    <citation type="submission" date="2021-03" db="EMBL/GenBank/DDBJ databases">
        <title>Gelidibacter sp. nov., isolated from costal sediment.</title>
        <authorList>
            <person name="Lun K.-Y."/>
        </authorList>
    </citation>
    <scope>NUCLEOTIDE SEQUENCE [LARGE SCALE GENOMIC DNA]</scope>
    <source>
        <strain evidence="5 6">DF109</strain>
    </source>
</reference>
<evidence type="ECO:0000256" key="3">
    <source>
        <dbReference type="ARBA" id="ARBA00023163"/>
    </source>
</evidence>
<keyword evidence="2" id="KW-0238">DNA-binding</keyword>
<comment type="caution">
    <text evidence="5">The sequence shown here is derived from an EMBL/GenBank/DDBJ whole genome shotgun (WGS) entry which is preliminary data.</text>
</comment>
<dbReference type="Pfam" id="PF12833">
    <property type="entry name" value="HTH_18"/>
    <property type="match status" value="1"/>
</dbReference>
<protein>
    <submittedName>
        <fullName evidence="5">Helix-turn-helix transcriptional regulator</fullName>
    </submittedName>
</protein>
<dbReference type="Proteomes" id="UP000681315">
    <property type="component" value="Unassembled WGS sequence"/>
</dbReference>
<proteinExistence type="predicted"/>
<evidence type="ECO:0000259" key="4">
    <source>
        <dbReference type="PROSITE" id="PS01124"/>
    </source>
</evidence>
<dbReference type="SUPFAM" id="SSF46689">
    <property type="entry name" value="Homeodomain-like"/>
    <property type="match status" value="1"/>
</dbReference>
<dbReference type="InterPro" id="IPR018060">
    <property type="entry name" value="HTH_AraC"/>
</dbReference>
<organism evidence="5 6">
    <name type="scientific">Gelidibacter pelagius</name>
    <dbReference type="NCBI Taxonomy" id="2819985"/>
    <lineage>
        <taxon>Bacteria</taxon>
        <taxon>Pseudomonadati</taxon>
        <taxon>Bacteroidota</taxon>
        <taxon>Flavobacteriia</taxon>
        <taxon>Flavobacteriales</taxon>
        <taxon>Flavobacteriaceae</taxon>
        <taxon>Gelidibacter</taxon>
    </lineage>
</organism>
<dbReference type="InterPro" id="IPR020449">
    <property type="entry name" value="Tscrpt_reg_AraC-type_HTH"/>
</dbReference>
<evidence type="ECO:0000256" key="2">
    <source>
        <dbReference type="ARBA" id="ARBA00023125"/>
    </source>
</evidence>
<accession>A0ABS3SPF5</accession>
<feature type="domain" description="HTH araC/xylS-type" evidence="4">
    <location>
        <begin position="200"/>
        <end position="298"/>
    </location>
</feature>
<keyword evidence="6" id="KW-1185">Reference proteome</keyword>
<dbReference type="Gene3D" id="1.10.10.60">
    <property type="entry name" value="Homeodomain-like"/>
    <property type="match status" value="1"/>
</dbReference>
<gene>
    <name evidence="5" type="ORF">J4051_04865</name>
</gene>
<dbReference type="SMART" id="SM00342">
    <property type="entry name" value="HTH_ARAC"/>
    <property type="match status" value="1"/>
</dbReference>
<evidence type="ECO:0000313" key="6">
    <source>
        <dbReference type="Proteomes" id="UP000681315"/>
    </source>
</evidence>
<name>A0ABS3SPF5_9FLAO</name>
<dbReference type="InterPro" id="IPR009057">
    <property type="entry name" value="Homeodomain-like_sf"/>
</dbReference>
<keyword evidence="1" id="KW-0805">Transcription regulation</keyword>
<dbReference type="EMBL" id="JAGEVG010000004">
    <property type="protein sequence ID" value="MBO3097586.1"/>
    <property type="molecule type" value="Genomic_DNA"/>
</dbReference>
<evidence type="ECO:0000256" key="1">
    <source>
        <dbReference type="ARBA" id="ARBA00023015"/>
    </source>
</evidence>
<dbReference type="RefSeq" id="WP_208232734.1">
    <property type="nucleotide sequence ID" value="NZ_JAGEVG010000004.1"/>
</dbReference>
<dbReference type="PANTHER" id="PTHR43280:SF32">
    <property type="entry name" value="TRANSCRIPTIONAL REGULATORY PROTEIN"/>
    <property type="match status" value="1"/>
</dbReference>
<dbReference type="PANTHER" id="PTHR43280">
    <property type="entry name" value="ARAC-FAMILY TRANSCRIPTIONAL REGULATOR"/>
    <property type="match status" value="1"/>
</dbReference>
<dbReference type="PRINTS" id="PR00032">
    <property type="entry name" value="HTHARAC"/>
</dbReference>
<dbReference type="PROSITE" id="PS01124">
    <property type="entry name" value="HTH_ARAC_FAMILY_2"/>
    <property type="match status" value="1"/>
</dbReference>
<keyword evidence="3" id="KW-0804">Transcription</keyword>
<sequence>MKTSKPNIPILSPTIFRKDHIKNNTDKLLNDDSIAEFFIHSFKDDDVYLNLPLPPHKKTVHDFVFITNGIMTKSLGLESYQLKKNDFLFTPKNNITTTTLVSVDLEGFYCHFSDEFIGANPFLGIWITQPSHQNYLKITQKEASSLELLLVRMVELFKHRKKNPNNDRLITFYLSTFIAELFLTVKKQELKPRLNNAIFLNFMCLVHKKFKQHWTIQKYASALNITPNHLNKRVKQQSGKTTSKIIKETIILEAKVLLLQTNMNIKEISTELGFDDASYFSRLFKNETNATPSMYRKMIDLS</sequence>
<evidence type="ECO:0000313" key="5">
    <source>
        <dbReference type="EMBL" id="MBO3097586.1"/>
    </source>
</evidence>